<keyword evidence="6" id="KW-0347">Helicase</keyword>
<protein>
    <submittedName>
        <fullName evidence="11">Type I-U CRISPR-associated helicase/endonuclease Cas3</fullName>
    </submittedName>
</protein>
<evidence type="ECO:0000256" key="6">
    <source>
        <dbReference type="ARBA" id="ARBA00022806"/>
    </source>
</evidence>
<sequence length="1330" mass="145287">MSKFDVAAFEEFYRAIHGDREPFPWQNALMSRLLDGQDWPDAIDVPTGLGKTSLLDIAVFAAATGVPAARRRVFFVVDRRLVVDEAYDHAENLAAKLNNPAPGSLLAEIADALRPTGARDEESVVEATRMRGGATWSWRWVERPDRYALVVGTVDQIGSRLLMRGYGVSEALRPVDAALVGTDSLILVDEAHLAEAMIETVHTATANQPDHRLASPRLVRMSATVGHHPQAVVHRTDTEDEHHPVAGRRLATPRRLHLVAPKMTRKNAHTVMAEQLAGWARALAGDDGWGKVVLTVCNTVARARAVFDALARSGVPAEERVLLTGRIRPIDRDRLLRDYYPRMKVGRDPVPGRPFHVVATQTVEVGANIDADALVTESASLPALIQRLGRLARAAERRPENEQWTAPAVVVHDPTFGTDDPVYGSARQATWDLLASRTGVLVPKPTARPHPSMLTDGMDASPLAMRQLVDGLDPATRDSLREPRRRPPLLWPSTLNAWTRTSPPPHPDPPVAPYLHGFDTRDPDVQLLWRDDIDPDLAKSNNEALEALRQRLQALPPTAEEMLQLPVGALRRWFNGRRQDAGGVADVEGGPAEHDTTDSATLVVRYRNRDTIDVIPASQVRPGDVVVLPTRLGGYDDYGWAPHSTDPVTDVADLAARRQRPVVRLHPRLLDHAPTPEDKETVQALLKPGTDPEEDLVPGDYTEALKKFTKASQGSPLVANLHRLAEVATTTGSEERRGKAPAGGKGKNRKELVVVSLPAAPGHDRVVLLSINGLGQPGDDDEASSSTARTPLDLDTHQEQVARQAAEFARNIGLSEHETHAVYLAARWHDEGKRDPRFQAMLYNLPPSALEGKQVLAKSGFDPADRDTYRHALWQSGYPRGMRHEGLSARIAACYLDRDRPDTVDHDLVLHLIATHHGRSRPLLPAVTDPDPVTVDVPGTDSTVSSADLLDWQAPERFARLNRTYGPWKLALLETVVRLADIWCSAGHRPTEAEHIPPTTPLPQPPAEPRRARHPVALPALDGRDPLGFLASLGLLRLLTQEADLPVRLAFDSVTATAHLTSPLADLDAIATTLSEIAAAIPEPGALPGIAPDWPPQIGVGKDPLRVRHPDYRALAATAREQGGPRADEWLSCIVTDLAVDDAGRVALTPYMAPAGGQKAATFFSKPLDAVRRNPERLHQALAGWRRLDGFTGENLDHRVIHIAADTPTGESTPAGVPGATWLAVQALPLLRLTGDGNRPQATLWHRHRKSRIMVWPVWKPDLDLDAVQALIEHRALSPRPRTDDDQVPPVLSRRRLAPLGVITAAAAQRRLVPGGKSAGVLVPTPVHLE</sequence>
<dbReference type="Pfam" id="PF22590">
    <property type="entry name" value="Cas3-like_C_2"/>
    <property type="match status" value="1"/>
</dbReference>
<evidence type="ECO:0000256" key="4">
    <source>
        <dbReference type="ARBA" id="ARBA00022741"/>
    </source>
</evidence>
<feature type="domain" description="HD Cas3-type" evidence="10">
    <location>
        <begin position="787"/>
        <end position="984"/>
    </location>
</feature>
<keyword evidence="8" id="KW-0051">Antiviral defense</keyword>
<feature type="region of interest" description="Disordered" evidence="9">
    <location>
        <begin position="728"/>
        <end position="747"/>
    </location>
</feature>
<evidence type="ECO:0000256" key="1">
    <source>
        <dbReference type="ARBA" id="ARBA00006847"/>
    </source>
</evidence>
<keyword evidence="7" id="KW-0067">ATP-binding</keyword>
<evidence type="ECO:0000256" key="2">
    <source>
        <dbReference type="ARBA" id="ARBA00009046"/>
    </source>
</evidence>
<dbReference type="Proteomes" id="UP000265719">
    <property type="component" value="Chromosome"/>
</dbReference>
<evidence type="ECO:0000313" key="11">
    <source>
        <dbReference type="EMBL" id="UOE21488.1"/>
    </source>
</evidence>
<keyword evidence="5" id="KW-0378">Hydrolase</keyword>
<evidence type="ECO:0000256" key="9">
    <source>
        <dbReference type="SAM" id="MobiDB-lite"/>
    </source>
</evidence>
<dbReference type="NCBIfam" id="TIGR02621">
    <property type="entry name" value="cas3_GSU0051"/>
    <property type="match status" value="1"/>
</dbReference>
<dbReference type="SUPFAM" id="SSF52540">
    <property type="entry name" value="P-loop containing nucleoside triphosphate hydrolases"/>
    <property type="match status" value="1"/>
</dbReference>
<dbReference type="RefSeq" id="WP_068693492.1">
    <property type="nucleotide sequence ID" value="NZ_CP063196.1"/>
</dbReference>
<dbReference type="Pfam" id="PF04851">
    <property type="entry name" value="ResIII"/>
    <property type="match status" value="1"/>
</dbReference>
<gene>
    <name evidence="11" type="primary">cas3u</name>
    <name evidence="11" type="ORF">NI17_010485</name>
</gene>
<comment type="similarity">
    <text evidence="2">In the central section; belongs to the CRISPR-associated helicase Cas3 family.</text>
</comment>
<dbReference type="Gene3D" id="3.40.50.300">
    <property type="entry name" value="P-loop containing nucleotide triphosphate hydrolases"/>
    <property type="match status" value="2"/>
</dbReference>
<dbReference type="InterPro" id="IPR027417">
    <property type="entry name" value="P-loop_NTPase"/>
</dbReference>
<dbReference type="GO" id="GO:0051607">
    <property type="term" value="P:defense response to virus"/>
    <property type="evidence" value="ECO:0007669"/>
    <property type="project" value="UniProtKB-KW"/>
</dbReference>
<dbReference type="InterPro" id="IPR054712">
    <property type="entry name" value="Cas3-like_dom"/>
</dbReference>
<keyword evidence="4" id="KW-0547">Nucleotide-binding</keyword>
<proteinExistence type="inferred from homology"/>
<dbReference type="SUPFAM" id="SSF109604">
    <property type="entry name" value="HD-domain/PDEase-like"/>
    <property type="match status" value="1"/>
</dbReference>
<feature type="compositionally biased region" description="Pro residues" evidence="9">
    <location>
        <begin position="998"/>
        <end position="1007"/>
    </location>
</feature>
<dbReference type="GO" id="GO:0046872">
    <property type="term" value="F:metal ion binding"/>
    <property type="evidence" value="ECO:0007669"/>
    <property type="project" value="UniProtKB-KW"/>
</dbReference>
<keyword evidence="12" id="KW-1185">Reference proteome</keyword>
<dbReference type="GO" id="GO:0005524">
    <property type="term" value="F:ATP binding"/>
    <property type="evidence" value="ECO:0007669"/>
    <property type="project" value="UniProtKB-KW"/>
</dbReference>
<dbReference type="Gene3D" id="1.10.3210.30">
    <property type="match status" value="1"/>
</dbReference>
<evidence type="ECO:0000256" key="3">
    <source>
        <dbReference type="ARBA" id="ARBA00022723"/>
    </source>
</evidence>
<dbReference type="GO" id="GO:0016787">
    <property type="term" value="F:hydrolase activity"/>
    <property type="evidence" value="ECO:0007669"/>
    <property type="project" value="UniProtKB-KW"/>
</dbReference>
<accession>A0AA97M5S0</accession>
<dbReference type="GO" id="GO:0003677">
    <property type="term" value="F:DNA binding"/>
    <property type="evidence" value="ECO:0007669"/>
    <property type="project" value="InterPro"/>
</dbReference>
<dbReference type="InterPro" id="IPR006935">
    <property type="entry name" value="Helicase/UvrB_N"/>
</dbReference>
<feature type="region of interest" description="Disordered" evidence="9">
    <location>
        <begin position="990"/>
        <end position="1011"/>
    </location>
</feature>
<dbReference type="InterPro" id="IPR013444">
    <property type="entry name" value="Helicase_Cas3_CRISPR-ass_Anaes"/>
</dbReference>
<dbReference type="GO" id="GO:0004386">
    <property type="term" value="F:helicase activity"/>
    <property type="evidence" value="ECO:0007669"/>
    <property type="project" value="UniProtKB-KW"/>
</dbReference>
<reference evidence="11" key="1">
    <citation type="submission" date="2020-10" db="EMBL/GenBank/DDBJ databases">
        <title>De novo genome project of the cellulose decomposer Thermobifida halotolerans type strain.</title>
        <authorList>
            <person name="Nagy I."/>
            <person name="Horvath B."/>
            <person name="Kukolya J."/>
            <person name="Nagy I."/>
            <person name="Orsini M."/>
        </authorList>
    </citation>
    <scope>NUCLEOTIDE SEQUENCE</scope>
    <source>
        <strain evidence="11">DSM 44931</strain>
    </source>
</reference>
<evidence type="ECO:0000256" key="8">
    <source>
        <dbReference type="ARBA" id="ARBA00023118"/>
    </source>
</evidence>
<comment type="similarity">
    <text evidence="1">In the N-terminal section; belongs to the CRISPR-associated nuclease Cas3-HD family.</text>
</comment>
<dbReference type="KEGG" id="thao:NI17_010485"/>
<dbReference type="InterPro" id="IPR006483">
    <property type="entry name" value="CRISPR-assoc_Cas3_HD"/>
</dbReference>
<evidence type="ECO:0000256" key="7">
    <source>
        <dbReference type="ARBA" id="ARBA00022840"/>
    </source>
</evidence>
<evidence type="ECO:0000313" key="12">
    <source>
        <dbReference type="Proteomes" id="UP000265719"/>
    </source>
</evidence>
<dbReference type="EMBL" id="CP063196">
    <property type="protein sequence ID" value="UOE21488.1"/>
    <property type="molecule type" value="Genomic_DNA"/>
</dbReference>
<evidence type="ECO:0000259" key="10">
    <source>
        <dbReference type="PROSITE" id="PS51643"/>
    </source>
</evidence>
<evidence type="ECO:0000256" key="5">
    <source>
        <dbReference type="ARBA" id="ARBA00022801"/>
    </source>
</evidence>
<organism evidence="11 12">
    <name type="scientific">Thermobifida halotolerans</name>
    <dbReference type="NCBI Taxonomy" id="483545"/>
    <lineage>
        <taxon>Bacteria</taxon>
        <taxon>Bacillati</taxon>
        <taxon>Actinomycetota</taxon>
        <taxon>Actinomycetes</taxon>
        <taxon>Streptosporangiales</taxon>
        <taxon>Nocardiopsidaceae</taxon>
        <taxon>Thermobifida</taxon>
    </lineage>
</organism>
<dbReference type="InterPro" id="IPR038257">
    <property type="entry name" value="CRISPR-assoc_Cas3_HD_sf"/>
</dbReference>
<name>A0AA97M5S0_9ACTN</name>
<dbReference type="PROSITE" id="PS51643">
    <property type="entry name" value="HD_CAS3"/>
    <property type="match status" value="1"/>
</dbReference>
<keyword evidence="3" id="KW-0479">Metal-binding</keyword>